<accession>A0A7W9MSE9</accession>
<feature type="transmembrane region" description="Helical" evidence="1">
    <location>
        <begin position="227"/>
        <end position="245"/>
    </location>
</feature>
<gene>
    <name evidence="2" type="ORF">HDA39_000572</name>
</gene>
<dbReference type="Pfam" id="PF06182">
    <property type="entry name" value="ABC2_membrane_6"/>
    <property type="match status" value="1"/>
</dbReference>
<dbReference type="PANTHER" id="PTHR36832">
    <property type="entry name" value="SLR1174 PROTEIN-RELATED"/>
    <property type="match status" value="1"/>
</dbReference>
<proteinExistence type="predicted"/>
<keyword evidence="1" id="KW-0812">Transmembrane</keyword>
<dbReference type="Proteomes" id="UP000549971">
    <property type="component" value="Unassembled WGS sequence"/>
</dbReference>
<comment type="caution">
    <text evidence="2">The sequence shown here is derived from an EMBL/GenBank/DDBJ whole genome shotgun (WGS) entry which is preliminary data.</text>
</comment>
<keyword evidence="1" id="KW-1133">Transmembrane helix</keyword>
<dbReference type="InterPro" id="IPR010390">
    <property type="entry name" value="ABC-2_transporter-like"/>
</dbReference>
<protein>
    <submittedName>
        <fullName evidence="2">ABC-2 type transport system permease protein</fullName>
    </submittedName>
</protein>
<evidence type="ECO:0000313" key="3">
    <source>
        <dbReference type="Proteomes" id="UP000549971"/>
    </source>
</evidence>
<feature type="transmembrane region" description="Helical" evidence="1">
    <location>
        <begin position="27"/>
        <end position="51"/>
    </location>
</feature>
<dbReference type="AlphaFoldDB" id="A0A7W9MSE9"/>
<feature type="transmembrane region" description="Helical" evidence="1">
    <location>
        <begin position="171"/>
        <end position="191"/>
    </location>
</feature>
<evidence type="ECO:0000256" key="1">
    <source>
        <dbReference type="SAM" id="Phobius"/>
    </source>
</evidence>
<organism evidence="2 3">
    <name type="scientific">Kribbella italica</name>
    <dbReference type="NCBI Taxonomy" id="1540520"/>
    <lineage>
        <taxon>Bacteria</taxon>
        <taxon>Bacillati</taxon>
        <taxon>Actinomycetota</taxon>
        <taxon>Actinomycetes</taxon>
        <taxon>Propionibacteriales</taxon>
        <taxon>Kribbellaceae</taxon>
        <taxon>Kribbella</taxon>
    </lineage>
</organism>
<name>A0A7W9MSE9_9ACTN</name>
<keyword evidence="1" id="KW-0472">Membrane</keyword>
<sequence>MSTVSRTAVLLRMGFWRSSVEWWSFRSFVITLVAGQVVTPLLGLFVWSAVVPGDSGVPTYYVVLLAVQLMTVSYEHHTLAGSIYGGDFAVELVKPRPVVLDFLGTNLALRCWHLVFGAPLIVAVGLLAGISLDGRDLLLALPAIVLAAGLRFAVTYTLALTAVWTQRAHGVVGMGEALIFLLGGTAAPLAFLPEPFRAVGSVLPFWSMLGAPAEVAAGNVDDVLRVYAVQAGWLVAAVLLAVLVWRRAVRRFTAFGG</sequence>
<dbReference type="EMBL" id="JACHMY010000001">
    <property type="protein sequence ID" value="MBB5833838.1"/>
    <property type="molecule type" value="Genomic_DNA"/>
</dbReference>
<reference evidence="2 3" key="1">
    <citation type="submission" date="2020-08" db="EMBL/GenBank/DDBJ databases">
        <title>Sequencing the genomes of 1000 actinobacteria strains.</title>
        <authorList>
            <person name="Klenk H.-P."/>
        </authorList>
    </citation>
    <scope>NUCLEOTIDE SEQUENCE [LARGE SCALE GENOMIC DNA]</scope>
    <source>
        <strain evidence="2 3">DSM 28967</strain>
    </source>
</reference>
<dbReference type="RefSeq" id="WP_337925601.1">
    <property type="nucleotide sequence ID" value="NZ_JACHMY010000001.1"/>
</dbReference>
<feature type="transmembrane region" description="Helical" evidence="1">
    <location>
        <begin position="138"/>
        <end position="159"/>
    </location>
</feature>
<evidence type="ECO:0000313" key="2">
    <source>
        <dbReference type="EMBL" id="MBB5833838.1"/>
    </source>
</evidence>
<keyword evidence="3" id="KW-1185">Reference proteome</keyword>
<dbReference type="PANTHER" id="PTHR36832:SF1">
    <property type="entry name" value="SLR1174 PROTEIN"/>
    <property type="match status" value="1"/>
</dbReference>
<feature type="transmembrane region" description="Helical" evidence="1">
    <location>
        <begin position="111"/>
        <end position="132"/>
    </location>
</feature>